<reference evidence="3" key="2">
    <citation type="submission" date="2017-02" db="UniProtKB">
        <authorList>
            <consortium name="WormBaseParasite"/>
        </authorList>
    </citation>
    <scope>IDENTIFICATION</scope>
</reference>
<evidence type="ECO:0000313" key="3">
    <source>
        <dbReference type="WBParaSite" id="ACAC_0000892201-mRNA-1"/>
    </source>
</evidence>
<sequence>MGFCVLCGSEYPDGGDSKLIHESGKRHQKAVERHYQAVELTKKSVFVALISRHNNHSDDNTVNSTVIASAFRTFGEVSRATCGYLNDHAFVEFLSEDAVQKAKAAKTIKITDVIQRVNDSGCSGFFEQIDLIASCIGITQTEISRREAFRERFETLLCQYIQNPNVVQFGSALTGVGTNDSDVDLCLLFRKDGFSPMNEFLRDENELMSCQVKSFRENRLHCEELCALSIRDQTDLIFRILKDIRSEMSGFFKSLYVVSDARCPVIRFWSYNRHTWNLNSYTFTLMFFVYLQYEKLLPVFCHSDVENFFVFCVDNPLEKLAFSMRNGRLTPLDEITGEWNLKSNSVLFVQVYKALRTMRHAMMLSLAAMKQDADSFAVMLRVLHTNTTSTSPMTNFPPMGTAFIMLVLTNITISGLPRDFDECTAETVLSIILRSVLRCENVPPPAKRARFECEAADLGFFVVYKKLWMSRRTLRKKWTCILGEDERFPLLIESLVSLLA</sequence>
<dbReference type="AlphaFoldDB" id="A0A0K0DDT0"/>
<evidence type="ECO:0000259" key="1">
    <source>
        <dbReference type="Pfam" id="PF22600"/>
    </source>
</evidence>
<dbReference type="Proteomes" id="UP000035642">
    <property type="component" value="Unassembled WGS sequence"/>
</dbReference>
<proteinExistence type="predicted"/>
<accession>A0A0K0DDT0</accession>
<dbReference type="Gene3D" id="3.30.460.10">
    <property type="entry name" value="Beta Polymerase, domain 2"/>
    <property type="match status" value="1"/>
</dbReference>
<dbReference type="GO" id="GO:0031123">
    <property type="term" value="P:RNA 3'-end processing"/>
    <property type="evidence" value="ECO:0007669"/>
    <property type="project" value="TreeGrafter"/>
</dbReference>
<dbReference type="PANTHER" id="PTHR12271:SF40">
    <property type="entry name" value="POLY(A) RNA POLYMERASE GLD2"/>
    <property type="match status" value="1"/>
</dbReference>
<dbReference type="PANTHER" id="PTHR12271">
    <property type="entry name" value="POLY A POLYMERASE CID PAP -RELATED"/>
    <property type="match status" value="1"/>
</dbReference>
<dbReference type="WBParaSite" id="ACAC_0000892201-mRNA-1">
    <property type="protein sequence ID" value="ACAC_0000892201-mRNA-1"/>
    <property type="gene ID" value="ACAC_0000892201"/>
</dbReference>
<feature type="domain" description="Poly(A) RNA polymerase mitochondrial-like central palm" evidence="1">
    <location>
        <begin position="129"/>
        <end position="270"/>
    </location>
</feature>
<organism evidence="2 3">
    <name type="scientific">Angiostrongylus cantonensis</name>
    <name type="common">Rat lungworm</name>
    <dbReference type="NCBI Taxonomy" id="6313"/>
    <lineage>
        <taxon>Eukaryota</taxon>
        <taxon>Metazoa</taxon>
        <taxon>Ecdysozoa</taxon>
        <taxon>Nematoda</taxon>
        <taxon>Chromadorea</taxon>
        <taxon>Rhabditida</taxon>
        <taxon>Rhabditina</taxon>
        <taxon>Rhabditomorpha</taxon>
        <taxon>Strongyloidea</taxon>
        <taxon>Metastrongylidae</taxon>
        <taxon>Angiostrongylus</taxon>
    </lineage>
</organism>
<dbReference type="SUPFAM" id="SSF81301">
    <property type="entry name" value="Nucleotidyltransferase"/>
    <property type="match status" value="1"/>
</dbReference>
<dbReference type="InterPro" id="IPR054708">
    <property type="entry name" value="MTPAP-like_central"/>
</dbReference>
<dbReference type="InterPro" id="IPR043519">
    <property type="entry name" value="NT_sf"/>
</dbReference>
<dbReference type="GO" id="GO:0016779">
    <property type="term" value="F:nucleotidyltransferase activity"/>
    <property type="evidence" value="ECO:0007669"/>
    <property type="project" value="TreeGrafter"/>
</dbReference>
<name>A0A0K0DDT0_ANGCA</name>
<dbReference type="Pfam" id="PF22600">
    <property type="entry name" value="MTPAP-like_central"/>
    <property type="match status" value="1"/>
</dbReference>
<protein>
    <submittedName>
        <fullName evidence="3">NTP_transf_2 domain-containing protein</fullName>
    </submittedName>
</protein>
<keyword evidence="2" id="KW-1185">Reference proteome</keyword>
<evidence type="ECO:0000313" key="2">
    <source>
        <dbReference type="Proteomes" id="UP000035642"/>
    </source>
</evidence>
<dbReference type="STRING" id="6313.A0A0K0DDT0"/>
<reference evidence="2" key="1">
    <citation type="submission" date="2012-09" db="EMBL/GenBank/DDBJ databases">
        <authorList>
            <person name="Martin A.A."/>
        </authorList>
    </citation>
    <scope>NUCLEOTIDE SEQUENCE</scope>
</reference>